<dbReference type="PANTHER" id="PTHR45138:SF9">
    <property type="entry name" value="DIGUANYLATE CYCLASE DGCM-RELATED"/>
    <property type="match status" value="1"/>
</dbReference>
<dbReference type="NCBIfam" id="TIGR00254">
    <property type="entry name" value="GGDEF"/>
    <property type="match status" value="1"/>
</dbReference>
<dbReference type="GO" id="GO:0005886">
    <property type="term" value="C:plasma membrane"/>
    <property type="evidence" value="ECO:0007669"/>
    <property type="project" value="TreeGrafter"/>
</dbReference>
<dbReference type="Gene3D" id="3.30.70.270">
    <property type="match status" value="1"/>
</dbReference>
<evidence type="ECO:0000313" key="8">
    <source>
        <dbReference type="Proteomes" id="UP000439591"/>
    </source>
</evidence>
<evidence type="ECO:0000259" key="3">
    <source>
        <dbReference type="PROSITE" id="PS50887"/>
    </source>
</evidence>
<dbReference type="EMBL" id="CACSIM010000007">
    <property type="protein sequence ID" value="CAA0119926.1"/>
    <property type="molecule type" value="Genomic_DNA"/>
</dbReference>
<dbReference type="EMBL" id="CACSIK010000001">
    <property type="protein sequence ID" value="CAA0087549.1"/>
    <property type="molecule type" value="Genomic_DNA"/>
</dbReference>
<dbReference type="PANTHER" id="PTHR45138">
    <property type="entry name" value="REGULATORY COMPONENTS OF SENSORY TRANSDUCTION SYSTEM"/>
    <property type="match status" value="1"/>
</dbReference>
<dbReference type="AlphaFoldDB" id="A0A5S9ND12"/>
<name>A0A5S9ND12_9GAMM</name>
<dbReference type="PROSITE" id="PS50887">
    <property type="entry name" value="GGDEF"/>
    <property type="match status" value="1"/>
</dbReference>
<feature type="domain" description="GGDEF" evidence="3">
    <location>
        <begin position="1"/>
        <end position="89"/>
    </location>
</feature>
<dbReference type="Proteomes" id="UP000439591">
    <property type="component" value="Unassembled WGS sequence"/>
</dbReference>
<dbReference type="InterPro" id="IPR029787">
    <property type="entry name" value="Nucleotide_cyclase"/>
</dbReference>
<dbReference type="OrthoDB" id="9805474at2"/>
<evidence type="ECO:0000313" key="7">
    <source>
        <dbReference type="Proteomes" id="UP000435877"/>
    </source>
</evidence>
<dbReference type="GO" id="GO:0043709">
    <property type="term" value="P:cell adhesion involved in single-species biofilm formation"/>
    <property type="evidence" value="ECO:0007669"/>
    <property type="project" value="TreeGrafter"/>
</dbReference>
<dbReference type="EC" id="2.7.7.65" evidence="1"/>
<accession>A0A5S9ND12</accession>
<dbReference type="Proteomes" id="UP000435877">
    <property type="component" value="Unassembled WGS sequence"/>
</dbReference>
<keyword evidence="4" id="KW-0548">Nucleotidyltransferase</keyword>
<dbReference type="Pfam" id="PF00990">
    <property type="entry name" value="GGDEF"/>
    <property type="match status" value="1"/>
</dbReference>
<evidence type="ECO:0000313" key="4">
    <source>
        <dbReference type="EMBL" id="CAA0087549.1"/>
    </source>
</evidence>
<dbReference type="InterPro" id="IPR000160">
    <property type="entry name" value="GGDEF_dom"/>
</dbReference>
<evidence type="ECO:0000313" key="6">
    <source>
        <dbReference type="EMBL" id="CAA0119926.1"/>
    </source>
</evidence>
<comment type="catalytic activity">
    <reaction evidence="2">
        <text>2 GTP = 3',3'-c-di-GMP + 2 diphosphate</text>
        <dbReference type="Rhea" id="RHEA:24898"/>
        <dbReference type="ChEBI" id="CHEBI:33019"/>
        <dbReference type="ChEBI" id="CHEBI:37565"/>
        <dbReference type="ChEBI" id="CHEBI:58805"/>
        <dbReference type="EC" id="2.7.7.65"/>
    </reaction>
</comment>
<dbReference type="SUPFAM" id="SSF55073">
    <property type="entry name" value="Nucleotide cyclase"/>
    <property type="match status" value="1"/>
</dbReference>
<evidence type="ECO:0000256" key="2">
    <source>
        <dbReference type="ARBA" id="ARBA00034247"/>
    </source>
</evidence>
<evidence type="ECO:0000256" key="1">
    <source>
        <dbReference type="ARBA" id="ARBA00012528"/>
    </source>
</evidence>
<dbReference type="GO" id="GO:1902201">
    <property type="term" value="P:negative regulation of bacterial-type flagellum-dependent cell motility"/>
    <property type="evidence" value="ECO:0007669"/>
    <property type="project" value="TreeGrafter"/>
</dbReference>
<gene>
    <name evidence="4" type="primary">dgcT</name>
    <name evidence="5" type="synonym">dgcT_1</name>
    <name evidence="6" type="synonym">dgcT_2</name>
    <name evidence="4" type="ORF">IHBHHGIJ_01342</name>
    <name evidence="5" type="ORF">KFEGEMFD_03082</name>
    <name evidence="6" type="ORF">KFEGEMFD_03641</name>
</gene>
<sequence length="89" mass="9657">MVCTGGEEYIVLLLDSGRAATIELANRVIRSLFEQYIPHSSSPITDRVTVSAGAATSEINDKTTAELLITQADNALYTAKHKGRNQVSY</sequence>
<dbReference type="GO" id="GO:0052621">
    <property type="term" value="F:diguanylate cyclase activity"/>
    <property type="evidence" value="ECO:0007669"/>
    <property type="project" value="UniProtKB-EC"/>
</dbReference>
<dbReference type="RefSeq" id="WP_159267946.1">
    <property type="nucleotide sequence ID" value="NZ_CACSIK010000001.1"/>
</dbReference>
<protein>
    <recommendedName>
        <fullName evidence="1">diguanylate cyclase</fullName>
        <ecNumber evidence="1">2.7.7.65</ecNumber>
    </recommendedName>
</protein>
<organism evidence="4 7">
    <name type="scientific">Zhongshania aliphaticivorans</name>
    <dbReference type="NCBI Taxonomy" id="1470434"/>
    <lineage>
        <taxon>Bacteria</taxon>
        <taxon>Pseudomonadati</taxon>
        <taxon>Pseudomonadota</taxon>
        <taxon>Gammaproteobacteria</taxon>
        <taxon>Cellvibrionales</taxon>
        <taxon>Spongiibacteraceae</taxon>
        <taxon>Zhongshania</taxon>
    </lineage>
</organism>
<dbReference type="InterPro" id="IPR043128">
    <property type="entry name" value="Rev_trsase/Diguanyl_cyclase"/>
</dbReference>
<keyword evidence="7" id="KW-1185">Reference proteome</keyword>
<proteinExistence type="predicted"/>
<reference evidence="7 8" key="1">
    <citation type="submission" date="2019-11" db="EMBL/GenBank/DDBJ databases">
        <authorList>
            <person name="Holert J."/>
        </authorList>
    </citation>
    <scope>NUCLEOTIDE SEQUENCE [LARGE SCALE GENOMIC DNA]</scope>
    <source>
        <strain evidence="5">BC3_2A</strain>
        <strain evidence="4">SB11_1A</strain>
    </source>
</reference>
<evidence type="ECO:0000313" key="5">
    <source>
        <dbReference type="EMBL" id="CAA0115082.1"/>
    </source>
</evidence>
<keyword evidence="4" id="KW-0808">Transferase</keyword>
<dbReference type="InterPro" id="IPR050469">
    <property type="entry name" value="Diguanylate_Cyclase"/>
</dbReference>
<dbReference type="EMBL" id="CACSIM010000005">
    <property type="protein sequence ID" value="CAA0115082.1"/>
    <property type="molecule type" value="Genomic_DNA"/>
</dbReference>